<evidence type="ECO:0000313" key="1">
    <source>
        <dbReference type="EMBL" id="KAH3676067.1"/>
    </source>
</evidence>
<dbReference type="Proteomes" id="UP000769528">
    <property type="component" value="Unassembled WGS sequence"/>
</dbReference>
<evidence type="ECO:0000313" key="2">
    <source>
        <dbReference type="Proteomes" id="UP000769528"/>
    </source>
</evidence>
<sequence length="81" mass="8602">MTIFFCFNESEDALATLSSSCNELRTNCSTSFLGIPVEVDTGIVQATVSVNAANSSMFKLLFSCVPISDPNLNPPNGDLPP</sequence>
<dbReference type="AlphaFoldDB" id="A0A9P8PPU9"/>
<organism evidence="1 2">
    <name type="scientific">Wickerhamomyces mucosus</name>
    <dbReference type="NCBI Taxonomy" id="1378264"/>
    <lineage>
        <taxon>Eukaryota</taxon>
        <taxon>Fungi</taxon>
        <taxon>Dikarya</taxon>
        <taxon>Ascomycota</taxon>
        <taxon>Saccharomycotina</taxon>
        <taxon>Saccharomycetes</taxon>
        <taxon>Phaffomycetales</taxon>
        <taxon>Wickerhamomycetaceae</taxon>
        <taxon>Wickerhamomyces</taxon>
    </lineage>
</organism>
<keyword evidence="2" id="KW-1185">Reference proteome</keyword>
<gene>
    <name evidence="1" type="ORF">WICMUC_002364</name>
</gene>
<proteinExistence type="predicted"/>
<dbReference type="EMBL" id="JAEUBF010000681">
    <property type="protein sequence ID" value="KAH3676067.1"/>
    <property type="molecule type" value="Genomic_DNA"/>
</dbReference>
<reference evidence="1" key="1">
    <citation type="journal article" date="2021" name="Open Biol.">
        <title>Shared evolutionary footprints suggest mitochondrial oxidative damage underlies multiple complex I losses in fungi.</title>
        <authorList>
            <person name="Schikora-Tamarit M.A."/>
            <person name="Marcet-Houben M."/>
            <person name="Nosek J."/>
            <person name="Gabaldon T."/>
        </authorList>
    </citation>
    <scope>NUCLEOTIDE SEQUENCE</scope>
    <source>
        <strain evidence="1">CBS6341</strain>
    </source>
</reference>
<reference evidence="1" key="2">
    <citation type="submission" date="2021-01" db="EMBL/GenBank/DDBJ databases">
        <authorList>
            <person name="Schikora-Tamarit M.A."/>
        </authorList>
    </citation>
    <scope>NUCLEOTIDE SEQUENCE</scope>
    <source>
        <strain evidence="1">CBS6341</strain>
    </source>
</reference>
<name>A0A9P8PPU9_9ASCO</name>
<accession>A0A9P8PPU9</accession>
<protein>
    <submittedName>
        <fullName evidence="1">Uncharacterized protein</fullName>
    </submittedName>
</protein>
<comment type="caution">
    <text evidence="1">The sequence shown here is derived from an EMBL/GenBank/DDBJ whole genome shotgun (WGS) entry which is preliminary data.</text>
</comment>